<dbReference type="Proteomes" id="UP000828941">
    <property type="component" value="Chromosome 9"/>
</dbReference>
<keyword evidence="2" id="KW-1185">Reference proteome</keyword>
<proteinExistence type="predicted"/>
<reference evidence="1 2" key="1">
    <citation type="journal article" date="2022" name="DNA Res.">
        <title>Chromosomal-level genome assembly of the orchid tree Bauhinia variegata (Leguminosae; Cercidoideae) supports the allotetraploid origin hypothesis of Bauhinia.</title>
        <authorList>
            <person name="Zhong Y."/>
            <person name="Chen Y."/>
            <person name="Zheng D."/>
            <person name="Pang J."/>
            <person name="Liu Y."/>
            <person name="Luo S."/>
            <person name="Meng S."/>
            <person name="Qian L."/>
            <person name="Wei D."/>
            <person name="Dai S."/>
            <person name="Zhou R."/>
        </authorList>
    </citation>
    <scope>NUCLEOTIDE SEQUENCE [LARGE SCALE GENOMIC DNA]</scope>
    <source>
        <strain evidence="1">BV-YZ2020</strain>
    </source>
</reference>
<protein>
    <submittedName>
        <fullName evidence="1">Uncharacterized protein</fullName>
    </submittedName>
</protein>
<evidence type="ECO:0000313" key="1">
    <source>
        <dbReference type="EMBL" id="KAI4323335.1"/>
    </source>
</evidence>
<organism evidence="1 2">
    <name type="scientific">Bauhinia variegata</name>
    <name type="common">Purple orchid tree</name>
    <name type="synonym">Phanera variegata</name>
    <dbReference type="NCBI Taxonomy" id="167791"/>
    <lineage>
        <taxon>Eukaryota</taxon>
        <taxon>Viridiplantae</taxon>
        <taxon>Streptophyta</taxon>
        <taxon>Embryophyta</taxon>
        <taxon>Tracheophyta</taxon>
        <taxon>Spermatophyta</taxon>
        <taxon>Magnoliopsida</taxon>
        <taxon>eudicotyledons</taxon>
        <taxon>Gunneridae</taxon>
        <taxon>Pentapetalae</taxon>
        <taxon>rosids</taxon>
        <taxon>fabids</taxon>
        <taxon>Fabales</taxon>
        <taxon>Fabaceae</taxon>
        <taxon>Cercidoideae</taxon>
        <taxon>Cercideae</taxon>
        <taxon>Bauhiniinae</taxon>
        <taxon>Bauhinia</taxon>
    </lineage>
</organism>
<sequence>MEPRNEEFQPASQSISQDHLDGMHASTRSSQHNISGVNAVRNFSIQTGEEFVLEFMLDRANHKKPLFSNVCDPNNTTGYMELKGILDISHTGSESGSDISMLSVAEKGPKEFDRKNGSLRGDRSSYGSIRSVPRTSFNQDNSGFVHGYASSGGCDSDSSSMMMKVLCSFGGRILPRPSDGKLRYVGGETRLIRIRKDISWLDLVQKTSLIYNLPHVIKYQLPGEDLDALVTVSSDEDLQHMMEECGHLDGKEAPQKLRIFLSSMSDLEDAQFGLGDIGDDSEVQYVVAVNGMDLGSKNNSTRLAVSSSANNTRL</sequence>
<comment type="caution">
    <text evidence="1">The sequence shown here is derived from an EMBL/GenBank/DDBJ whole genome shotgun (WGS) entry which is preliminary data.</text>
</comment>
<name>A0ACB9MGT3_BAUVA</name>
<gene>
    <name evidence="1" type="ORF">L6164_022950</name>
</gene>
<dbReference type="EMBL" id="CM039434">
    <property type="protein sequence ID" value="KAI4323335.1"/>
    <property type="molecule type" value="Genomic_DNA"/>
</dbReference>
<evidence type="ECO:0000313" key="2">
    <source>
        <dbReference type="Proteomes" id="UP000828941"/>
    </source>
</evidence>
<accession>A0ACB9MGT3</accession>